<dbReference type="CDD" id="cd00303">
    <property type="entry name" value="retropepsin_like"/>
    <property type="match status" value="1"/>
</dbReference>
<dbReference type="PANTHER" id="PTHR33067">
    <property type="entry name" value="RNA-DIRECTED DNA POLYMERASE-RELATED"/>
    <property type="match status" value="1"/>
</dbReference>
<keyword evidence="2" id="KW-1185">Reference proteome</keyword>
<name>A0ABQ5FPZ0_9ASTR</name>
<dbReference type="InterPro" id="IPR021109">
    <property type="entry name" value="Peptidase_aspartic_dom_sf"/>
</dbReference>
<evidence type="ECO:0000313" key="2">
    <source>
        <dbReference type="Proteomes" id="UP001151760"/>
    </source>
</evidence>
<proteinExistence type="predicted"/>
<gene>
    <name evidence="1" type="ORF">Tco_1016900</name>
</gene>
<evidence type="ECO:0000313" key="1">
    <source>
        <dbReference type="EMBL" id="GJT65420.1"/>
    </source>
</evidence>
<dbReference type="PANTHER" id="PTHR33067:SF9">
    <property type="entry name" value="RNA-DIRECTED DNA POLYMERASE"/>
    <property type="match status" value="1"/>
</dbReference>
<dbReference type="Proteomes" id="UP001151760">
    <property type="component" value="Unassembled WGS sequence"/>
</dbReference>
<reference evidence="1" key="2">
    <citation type="submission" date="2022-01" db="EMBL/GenBank/DDBJ databases">
        <authorList>
            <person name="Yamashiro T."/>
            <person name="Shiraishi A."/>
            <person name="Satake H."/>
            <person name="Nakayama K."/>
        </authorList>
    </citation>
    <scope>NUCLEOTIDE SEQUENCE</scope>
</reference>
<reference evidence="1" key="1">
    <citation type="journal article" date="2022" name="Int. J. Mol. Sci.">
        <title>Draft Genome of Tanacetum Coccineum: Genomic Comparison of Closely Related Tanacetum-Family Plants.</title>
        <authorList>
            <person name="Yamashiro T."/>
            <person name="Shiraishi A."/>
            <person name="Nakayama K."/>
            <person name="Satake H."/>
        </authorList>
    </citation>
    <scope>NUCLEOTIDE SEQUENCE</scope>
</reference>
<organism evidence="1 2">
    <name type="scientific">Tanacetum coccineum</name>
    <dbReference type="NCBI Taxonomy" id="301880"/>
    <lineage>
        <taxon>Eukaryota</taxon>
        <taxon>Viridiplantae</taxon>
        <taxon>Streptophyta</taxon>
        <taxon>Embryophyta</taxon>
        <taxon>Tracheophyta</taxon>
        <taxon>Spermatophyta</taxon>
        <taxon>Magnoliopsida</taxon>
        <taxon>eudicotyledons</taxon>
        <taxon>Gunneridae</taxon>
        <taxon>Pentapetalae</taxon>
        <taxon>asterids</taxon>
        <taxon>campanulids</taxon>
        <taxon>Asterales</taxon>
        <taxon>Asteraceae</taxon>
        <taxon>Asteroideae</taxon>
        <taxon>Anthemideae</taxon>
        <taxon>Anthemidinae</taxon>
        <taxon>Tanacetum</taxon>
    </lineage>
</organism>
<dbReference type="Gene3D" id="2.40.70.10">
    <property type="entry name" value="Acid Proteases"/>
    <property type="match status" value="1"/>
</dbReference>
<dbReference type="EMBL" id="BQNB010017629">
    <property type="protein sequence ID" value="GJT65420.1"/>
    <property type="molecule type" value="Genomic_DNA"/>
</dbReference>
<accession>A0ABQ5FPZ0</accession>
<comment type="caution">
    <text evidence="1">The sequence shown here is derived from an EMBL/GenBank/DDBJ whole genome shotgun (WGS) entry which is preliminary data.</text>
</comment>
<sequence length="561" mass="64504">MRAQEMRNKPTTKAQKRNTMSTYLKNMAGYKHHQLKNKSFDDIQKLFDKAIKRVNTFVDMDTELVEGSKVRAEGSEIRIEGSSKRAGEDLQQESIKKQKVDEDKETAELQRLIKVVPGKEEVAIDAITLETKPPRIVDYKIHKEGKKTYYLLIRADGSSKMYLVSSHMLKSFNMEDLETLWKLVKAKHGSTRTEEAYERVLWGDLKTMFDPHVEDQVWRNQQDYKVLDCKIYNSCGVYSLRKQNVHIHMLVEKRYPLTPAIITHMLNKKLQCDHFSEMLSMKKLEILKENIKFRGGLLGLKDFMMILKLLLLRTTKLGNDILMFQQHHGESLSEAWTRFKDLLQKVPYQGIDLWLQELHEDLALYENKSWNDPRDFAKPVKAISLPQDVPSTSDCHLIELENQVQRLMEADLAPKSPVQVNKITSSEICGGPYDTQYFMKNPELEDSKPFDTLANLGSCVNLVLLYLFKTLKIGLLEETKNVLGLADGTKSYLVGIVTNVELYIGKLKLLEDFYVIDMKLDLMCPLLVGRGFIATVSAVIDCKKAKIAVGERITETPFSRL</sequence>
<protein>
    <submittedName>
        <fullName evidence="1">MAK10-like protein</fullName>
    </submittedName>
</protein>